<dbReference type="EC" id="2.7.11.1" evidence="1"/>
<dbReference type="GO" id="GO:0004674">
    <property type="term" value="F:protein serine/threonine kinase activity"/>
    <property type="evidence" value="ECO:0007669"/>
    <property type="project" value="UniProtKB-KW"/>
</dbReference>
<dbReference type="PROSITE" id="PS00107">
    <property type="entry name" value="PROTEIN_KINASE_ATP"/>
    <property type="match status" value="1"/>
</dbReference>
<protein>
    <recommendedName>
        <fullName evidence="1">non-specific serine/threonine protein kinase</fullName>
        <ecNumber evidence="1">2.7.11.1</ecNumber>
    </recommendedName>
</protein>
<keyword evidence="4 7" id="KW-0547">Nucleotide-binding</keyword>
<keyword evidence="2" id="KW-0723">Serine/threonine-protein kinase</keyword>
<keyword evidence="5 10" id="KW-0418">Kinase</keyword>
<keyword evidence="11" id="KW-1185">Reference proteome</keyword>
<dbReference type="InterPro" id="IPR000719">
    <property type="entry name" value="Prot_kinase_dom"/>
</dbReference>
<evidence type="ECO:0000313" key="10">
    <source>
        <dbReference type="EMBL" id="MVU77220.1"/>
    </source>
</evidence>
<dbReference type="AlphaFoldDB" id="A0A7K1US95"/>
<dbReference type="GO" id="GO:0005524">
    <property type="term" value="F:ATP binding"/>
    <property type="evidence" value="ECO:0007669"/>
    <property type="project" value="UniProtKB-UniRule"/>
</dbReference>
<organism evidence="10 11">
    <name type="scientific">Nocardia terrae</name>
    <dbReference type="NCBI Taxonomy" id="2675851"/>
    <lineage>
        <taxon>Bacteria</taxon>
        <taxon>Bacillati</taxon>
        <taxon>Actinomycetota</taxon>
        <taxon>Actinomycetes</taxon>
        <taxon>Mycobacteriales</taxon>
        <taxon>Nocardiaceae</taxon>
        <taxon>Nocardia</taxon>
    </lineage>
</organism>
<feature type="region of interest" description="Disordered" evidence="8">
    <location>
        <begin position="360"/>
        <end position="390"/>
    </location>
</feature>
<dbReference type="Proteomes" id="UP000466794">
    <property type="component" value="Unassembled WGS sequence"/>
</dbReference>
<evidence type="ECO:0000256" key="4">
    <source>
        <dbReference type="ARBA" id="ARBA00022741"/>
    </source>
</evidence>
<dbReference type="PROSITE" id="PS50011">
    <property type="entry name" value="PROTEIN_KINASE_DOM"/>
    <property type="match status" value="1"/>
</dbReference>
<evidence type="ECO:0000256" key="6">
    <source>
        <dbReference type="ARBA" id="ARBA00022840"/>
    </source>
</evidence>
<feature type="domain" description="Protein kinase" evidence="9">
    <location>
        <begin position="12"/>
        <end position="274"/>
    </location>
</feature>
<evidence type="ECO:0000313" key="11">
    <source>
        <dbReference type="Proteomes" id="UP000466794"/>
    </source>
</evidence>
<dbReference type="PANTHER" id="PTHR43289:SF6">
    <property type="entry name" value="SERINE_THREONINE-PROTEIN KINASE NEKL-3"/>
    <property type="match status" value="1"/>
</dbReference>
<reference evidence="10 11" key="1">
    <citation type="submission" date="2019-12" db="EMBL/GenBank/DDBJ databases">
        <title>Nocardia sp. nov. ET3-3 isolated from soil.</title>
        <authorList>
            <person name="Kanchanasin P."/>
            <person name="Tanasupawat S."/>
            <person name="Yuki M."/>
            <person name="Kudo T."/>
        </authorList>
    </citation>
    <scope>NUCLEOTIDE SEQUENCE [LARGE SCALE GENOMIC DNA]</scope>
    <source>
        <strain evidence="10 11">ET3-3</strain>
    </source>
</reference>
<evidence type="ECO:0000256" key="5">
    <source>
        <dbReference type="ARBA" id="ARBA00022777"/>
    </source>
</evidence>
<dbReference type="InterPro" id="IPR007343">
    <property type="entry name" value="Uncharacterised_pept_Zn_put"/>
</dbReference>
<dbReference type="Gene3D" id="3.30.200.20">
    <property type="entry name" value="Phosphorylase Kinase, domain 1"/>
    <property type="match status" value="1"/>
</dbReference>
<comment type="caution">
    <text evidence="10">The sequence shown here is derived from an EMBL/GenBank/DDBJ whole genome shotgun (WGS) entry which is preliminary data.</text>
</comment>
<gene>
    <name evidence="10" type="ORF">GPX89_08160</name>
</gene>
<dbReference type="Gene3D" id="1.10.510.10">
    <property type="entry name" value="Transferase(Phosphotransferase) domain 1"/>
    <property type="match status" value="1"/>
</dbReference>
<name>A0A7K1US95_9NOCA</name>
<evidence type="ECO:0000256" key="3">
    <source>
        <dbReference type="ARBA" id="ARBA00022679"/>
    </source>
</evidence>
<evidence type="ECO:0000259" key="9">
    <source>
        <dbReference type="PROSITE" id="PS50011"/>
    </source>
</evidence>
<feature type="compositionally biased region" description="Basic and acidic residues" evidence="8">
    <location>
        <begin position="288"/>
        <end position="297"/>
    </location>
</feature>
<dbReference type="EMBL" id="WRPP01000001">
    <property type="protein sequence ID" value="MVU77220.1"/>
    <property type="molecule type" value="Genomic_DNA"/>
</dbReference>
<evidence type="ECO:0000256" key="7">
    <source>
        <dbReference type="PROSITE-ProRule" id="PRU10141"/>
    </source>
</evidence>
<feature type="compositionally biased region" description="Low complexity" evidence="8">
    <location>
        <begin position="360"/>
        <end position="387"/>
    </location>
</feature>
<dbReference type="InterPro" id="IPR011009">
    <property type="entry name" value="Kinase-like_dom_sf"/>
</dbReference>
<keyword evidence="6 7" id="KW-0067">ATP-binding</keyword>
<evidence type="ECO:0000256" key="2">
    <source>
        <dbReference type="ARBA" id="ARBA00022527"/>
    </source>
</evidence>
<dbReference type="PANTHER" id="PTHR43289">
    <property type="entry name" value="MITOGEN-ACTIVATED PROTEIN KINASE KINASE KINASE 20-RELATED"/>
    <property type="match status" value="1"/>
</dbReference>
<dbReference type="Pfam" id="PF00069">
    <property type="entry name" value="Pkinase"/>
    <property type="match status" value="1"/>
</dbReference>
<feature type="region of interest" description="Disordered" evidence="8">
    <location>
        <begin position="277"/>
        <end position="334"/>
    </location>
</feature>
<dbReference type="InterPro" id="IPR017441">
    <property type="entry name" value="Protein_kinase_ATP_BS"/>
</dbReference>
<evidence type="ECO:0000256" key="8">
    <source>
        <dbReference type="SAM" id="MobiDB-lite"/>
    </source>
</evidence>
<sequence length="635" mass="67584">MEGAYSGTLGGYAITGLIGQGGMGTVYRARHPRLPLVVALKVLNRDASADPELRARFEREAAVVAHLDHPGIVSILDCGLENEQLWLAMQYIEGTDASRLDPRAVTTERAVRIIGEVANALDYAHGRGVLHRDGKPANILLASEQAGRAERAVLTDFGISRLLSANTQLTSTGTFTGTLAFASPEHLSGLEIDHRSDQYSLACTLFALLEGRTPFTASDPGQVVAGHLAKPVPPLVRPDAPPQLDAVIARAMAKNPAARFTSAREFAAAAYQAISGSAVRQTTQHRARPADRHHAPTDADSAPLESAAEGGSSQPNASPTPRTPTRSDPPPSPRWARLGGIALIATVVLAAAAGLVYFTGSSHSPPSPHPTTTTPTVTTIAPTTTPPVGNTGDVRFDKLLGAHPMFLAAGVSPAQVDCQLPAWSTAENAKHAYYQAELNCLDSAWQTVLTRFGYTGHPVTLYTGNSSDYHGACTAYYAHQTFYCPTDDSVIMPIDQTTGYDQGSDTQVLALLYGYHLQSILGILSEVTIRVSQVGDGSEAGLRIDRQYSLQARCLAGMFFGVNVGHRSITSSLFDAVVAGTGGDTPGQPRILGSNENAVRWLRWGYSPSADITIKAQPSTFECNPWNPHDPAWIE</sequence>
<feature type="binding site" evidence="7">
    <location>
        <position position="41"/>
    </location>
    <ligand>
        <name>ATP</name>
        <dbReference type="ChEBI" id="CHEBI:30616"/>
    </ligand>
</feature>
<dbReference type="CDD" id="cd14014">
    <property type="entry name" value="STKc_PknB_like"/>
    <property type="match status" value="1"/>
</dbReference>
<evidence type="ECO:0000256" key="1">
    <source>
        <dbReference type="ARBA" id="ARBA00012513"/>
    </source>
</evidence>
<dbReference type="SUPFAM" id="SSF56112">
    <property type="entry name" value="Protein kinase-like (PK-like)"/>
    <property type="match status" value="1"/>
</dbReference>
<keyword evidence="3" id="KW-0808">Transferase</keyword>
<dbReference type="Pfam" id="PF04228">
    <property type="entry name" value="Zn_peptidase"/>
    <property type="match status" value="1"/>
</dbReference>
<accession>A0A7K1US95</accession>
<proteinExistence type="predicted"/>